<sequence>MRASTPRSLEELGPVASLQLWALLAAQTERIPVAPSVDLTIALLDDLGRLGIIGAPEGLRRWTVASDTRTTPIEGFQWRLMWDVYEPSRLGEALEDYFAEVALQPLTGGAVIRLWQNLGRAEAERFLASQLIRHRFPGEWALDVGRAFSCVQGLSIGQWRYCGWASVRHGASLALQWQRTDELIRRAIAEELVKRARGVSKGGWTNCSFVPREPRPDTALSRGFAYGISGLQDSFWSVPTLEESLLRERPSIS</sequence>
<name>A0ABS7T5G4_9GAMM</name>
<keyword evidence="2" id="KW-1185">Reference proteome</keyword>
<dbReference type="EMBL" id="JAINZW010000002">
    <property type="protein sequence ID" value="MBZ4039091.1"/>
    <property type="molecule type" value="Genomic_DNA"/>
</dbReference>
<accession>A0ABS7T5G4</accession>
<proteinExistence type="predicted"/>
<protein>
    <submittedName>
        <fullName evidence="1">Uncharacterized protein</fullName>
    </submittedName>
</protein>
<reference evidence="1 2" key="1">
    <citation type="submission" date="2021-09" db="EMBL/GenBank/DDBJ databases">
        <title>Lysobacter sp. 13A isolated from the river sediment.</title>
        <authorList>
            <person name="Liu H."/>
            <person name="Li S."/>
            <person name="Mao S."/>
        </authorList>
    </citation>
    <scope>NUCLEOTIDE SEQUENCE [LARGE SCALE GENOMIC DNA]</scope>
    <source>
        <strain evidence="1 2">13A</strain>
    </source>
</reference>
<evidence type="ECO:0000313" key="2">
    <source>
        <dbReference type="Proteomes" id="UP001430954"/>
    </source>
</evidence>
<gene>
    <name evidence="1" type="ORF">K6753_06040</name>
</gene>
<comment type="caution">
    <text evidence="1">The sequence shown here is derived from an EMBL/GenBank/DDBJ whole genome shotgun (WGS) entry which is preliminary data.</text>
</comment>
<evidence type="ECO:0000313" key="1">
    <source>
        <dbReference type="EMBL" id="MBZ4039091.1"/>
    </source>
</evidence>
<dbReference type="Proteomes" id="UP001430954">
    <property type="component" value="Unassembled WGS sequence"/>
</dbReference>
<organism evidence="1 2">
    <name type="scientific">Novilysobacter selenitireducens</name>
    <dbReference type="NCBI Taxonomy" id="2872639"/>
    <lineage>
        <taxon>Bacteria</taxon>
        <taxon>Pseudomonadati</taxon>
        <taxon>Pseudomonadota</taxon>
        <taxon>Gammaproteobacteria</taxon>
        <taxon>Lysobacterales</taxon>
        <taxon>Lysobacteraceae</taxon>
        <taxon>Novilysobacter</taxon>
    </lineage>
</organism>
<dbReference type="RefSeq" id="WP_223675331.1">
    <property type="nucleotide sequence ID" value="NZ_JAINZW010000002.1"/>
</dbReference>